<proteinExistence type="predicted"/>
<accession>A0ABZ2LPC5</accession>
<dbReference type="Gene3D" id="1.25.40.590">
    <property type="entry name" value="Type IV / VI secretion system, DotU"/>
    <property type="match status" value="1"/>
</dbReference>
<dbReference type="PANTHER" id="PTHR38033">
    <property type="entry name" value="MEMBRANE PROTEIN-RELATED"/>
    <property type="match status" value="1"/>
</dbReference>
<evidence type="ECO:0000259" key="2">
    <source>
        <dbReference type="Pfam" id="PF09850"/>
    </source>
</evidence>
<dbReference type="PANTHER" id="PTHR38033:SF1">
    <property type="entry name" value="DOTU FAMILY TYPE IV_VI SECRETION SYSTEM PROTEIN"/>
    <property type="match status" value="1"/>
</dbReference>
<dbReference type="EMBL" id="CP089983">
    <property type="protein sequence ID" value="WXB10782.1"/>
    <property type="molecule type" value="Genomic_DNA"/>
</dbReference>
<evidence type="ECO:0000313" key="4">
    <source>
        <dbReference type="Proteomes" id="UP001374803"/>
    </source>
</evidence>
<protein>
    <submittedName>
        <fullName evidence="3">Type IVB secretion system protein IcmH/DotU</fullName>
    </submittedName>
</protein>
<dbReference type="NCBIfam" id="NF038228">
    <property type="entry name" value="IcmH_DotU_IVB"/>
    <property type="match status" value="1"/>
</dbReference>
<name>A0ABZ2LPC5_9BACT</name>
<dbReference type="NCBIfam" id="TIGR03349">
    <property type="entry name" value="IV_VI_DotU"/>
    <property type="match status" value="1"/>
</dbReference>
<keyword evidence="1" id="KW-0472">Membrane</keyword>
<gene>
    <name evidence="3" type="primary">icmH</name>
    <name evidence="3" type="ORF">LVJ94_37245</name>
</gene>
<dbReference type="InterPro" id="IPR017732">
    <property type="entry name" value="T4/T6SS_DotU"/>
</dbReference>
<feature type="transmembrane region" description="Helical" evidence="1">
    <location>
        <begin position="178"/>
        <end position="202"/>
    </location>
</feature>
<dbReference type="InterPro" id="IPR038522">
    <property type="entry name" value="T4/T6SS_DotU_sf"/>
</dbReference>
<dbReference type="Pfam" id="PF09850">
    <property type="entry name" value="DotU"/>
    <property type="match status" value="1"/>
</dbReference>
<keyword evidence="1" id="KW-0812">Transmembrane</keyword>
<evidence type="ECO:0000313" key="3">
    <source>
        <dbReference type="EMBL" id="WXB10782.1"/>
    </source>
</evidence>
<evidence type="ECO:0000256" key="1">
    <source>
        <dbReference type="SAM" id="Phobius"/>
    </source>
</evidence>
<organism evidence="3 4">
    <name type="scientific">Pendulispora rubella</name>
    <dbReference type="NCBI Taxonomy" id="2741070"/>
    <lineage>
        <taxon>Bacteria</taxon>
        <taxon>Pseudomonadati</taxon>
        <taxon>Myxococcota</taxon>
        <taxon>Myxococcia</taxon>
        <taxon>Myxococcales</taxon>
        <taxon>Sorangiineae</taxon>
        <taxon>Pendulisporaceae</taxon>
        <taxon>Pendulispora</taxon>
    </lineage>
</organism>
<sequence>MYWACADLLAFAPQLAQGEHLPAPEALRNTCRGMFNEMGRRAHESNIPPEDVRDGQYAIVALLDEQILRGQWPGRAEWNANSLQFTYFQENTAGEGFFRRLDALRNEPHRAHVLQIYFLCLAMGFQGRYQMAGGEGLAQVIEQTAAVLDRFVPSSDIISPHGEPPDLGRNLFTRDMPLIRIGIGIVALAIVAFIGLKVIIGLSASSATKQMKSYATSTK</sequence>
<reference evidence="3" key="1">
    <citation type="submission" date="2021-12" db="EMBL/GenBank/DDBJ databases">
        <title>Discovery of the Pendulisporaceae a myxobacterial family with distinct sporulation behavior and unique specialized metabolism.</title>
        <authorList>
            <person name="Garcia R."/>
            <person name="Popoff A."/>
            <person name="Bader C.D."/>
            <person name="Loehr J."/>
            <person name="Walesch S."/>
            <person name="Walt C."/>
            <person name="Boldt J."/>
            <person name="Bunk B."/>
            <person name="Haeckl F.J.F.P.J."/>
            <person name="Gunesch A.P."/>
            <person name="Birkelbach J."/>
            <person name="Nuebel U."/>
            <person name="Pietschmann T."/>
            <person name="Bach T."/>
            <person name="Mueller R."/>
        </authorList>
    </citation>
    <scope>NUCLEOTIDE SEQUENCE</scope>
    <source>
        <strain evidence="3">MSr11367</strain>
    </source>
</reference>
<feature type="domain" description="Type IV / VI secretion system DotU" evidence="2">
    <location>
        <begin position="4"/>
        <end position="198"/>
    </location>
</feature>
<dbReference type="Proteomes" id="UP001374803">
    <property type="component" value="Chromosome"/>
</dbReference>
<keyword evidence="1" id="KW-1133">Transmembrane helix</keyword>
<keyword evidence="4" id="KW-1185">Reference proteome</keyword>